<reference evidence="3" key="2">
    <citation type="submission" date="2017-10" db="EMBL/GenBank/DDBJ databases">
        <authorList>
            <person name="Skurnik M."/>
        </authorList>
    </citation>
    <scope>NUCLEOTIDE SEQUENCE [LARGE SCALE GENOMIC DNA]</scope>
</reference>
<dbReference type="RefSeq" id="YP_009624061.1">
    <property type="nucleotide sequence ID" value="NC_042116.1"/>
</dbReference>
<proteinExistence type="predicted"/>
<dbReference type="GeneID" id="40100968"/>
<organism evidence="1 3">
    <name type="scientific">Yersinia phage fHe-Yen9-04</name>
    <dbReference type="NCBI Taxonomy" id="2052742"/>
    <lineage>
        <taxon>Viruses</taxon>
        <taxon>Duplodnaviria</taxon>
        <taxon>Heunggongvirae</taxon>
        <taxon>Uroviricota</taxon>
        <taxon>Caudoviricetes</taxon>
        <taxon>Eneladusvirus</taxon>
        <taxon>Eneladusvirus Yen904</taxon>
    </lineage>
</organism>
<dbReference type="EMBL" id="LT960551">
    <property type="protein sequence ID" value="SOK58728.1"/>
    <property type="molecule type" value="Genomic_DNA"/>
</dbReference>
<dbReference type="KEGG" id="vg:40100968"/>
<evidence type="ECO:0000313" key="2">
    <source>
        <dbReference type="EMBL" id="VUE36497.1"/>
    </source>
</evidence>
<sequence length="76" mass="8870">MFEDDEVQLVPFLVQGKLRKSEYMVDEPTYRDIQNLVMASSEEEAEDKFIKHYESKSSSYDVDYSVVNVVVNKTLI</sequence>
<dbReference type="Proteomes" id="UP000240931">
    <property type="component" value="Segment"/>
</dbReference>
<reference evidence="2 4" key="3">
    <citation type="submission" date="2019-06" db="EMBL/GenBank/DDBJ databases">
        <authorList>
            <person name="Bower L."/>
            <person name="Leinonen R."/>
        </authorList>
    </citation>
    <scope>NUCLEOTIDE SEQUENCE [LARGE SCALE GENOMIC DNA]</scope>
</reference>
<evidence type="ECO:0000313" key="3">
    <source>
        <dbReference type="Proteomes" id="UP000240931"/>
    </source>
</evidence>
<accession>A0A2C9CZD2</accession>
<evidence type="ECO:0000313" key="4">
    <source>
        <dbReference type="Proteomes" id="UP000317227"/>
    </source>
</evidence>
<evidence type="ECO:0000313" key="1">
    <source>
        <dbReference type="EMBL" id="SOK58728.1"/>
    </source>
</evidence>
<gene>
    <name evidence="1" type="primary">g451</name>
</gene>
<name>A0A2C9CZD2_9CAUD</name>
<dbReference type="EMBL" id="LR596615">
    <property type="protein sequence ID" value="VUE36497.1"/>
    <property type="molecule type" value="Genomic_DNA"/>
</dbReference>
<reference evidence="1" key="1">
    <citation type="submission" date="2017-10" db="EMBL/GenBank/DDBJ databases">
        <authorList>
            <person name="Banno H."/>
            <person name="Chua N.-H."/>
        </authorList>
    </citation>
    <scope>NUCLEOTIDE SEQUENCE [LARGE SCALE GENOMIC DNA]</scope>
</reference>
<protein>
    <submittedName>
        <fullName evidence="1">Uncharacterized protein</fullName>
    </submittedName>
</protein>
<dbReference type="Proteomes" id="UP000317227">
    <property type="component" value="Segment"/>
</dbReference>
<keyword evidence="3" id="KW-1185">Reference proteome</keyword>